<organism evidence="2 3">
    <name type="scientific">Holothuria leucospilota</name>
    <name type="common">Black long sea cucumber</name>
    <name type="synonym">Mertensiothuria leucospilota</name>
    <dbReference type="NCBI Taxonomy" id="206669"/>
    <lineage>
        <taxon>Eukaryota</taxon>
        <taxon>Metazoa</taxon>
        <taxon>Echinodermata</taxon>
        <taxon>Eleutherozoa</taxon>
        <taxon>Echinozoa</taxon>
        <taxon>Holothuroidea</taxon>
        <taxon>Aspidochirotacea</taxon>
        <taxon>Aspidochirotida</taxon>
        <taxon>Holothuriidae</taxon>
        <taxon>Holothuria</taxon>
    </lineage>
</organism>
<reference evidence="2" key="1">
    <citation type="submission" date="2021-10" db="EMBL/GenBank/DDBJ databases">
        <title>Tropical sea cucumber genome reveals ecological adaptation and Cuvierian tubules defense mechanism.</title>
        <authorList>
            <person name="Chen T."/>
        </authorList>
    </citation>
    <scope>NUCLEOTIDE SEQUENCE</scope>
    <source>
        <strain evidence="2">Nanhai2018</strain>
        <tissue evidence="2">Muscle</tissue>
    </source>
</reference>
<evidence type="ECO:0000313" key="3">
    <source>
        <dbReference type="Proteomes" id="UP001152320"/>
    </source>
</evidence>
<feature type="region of interest" description="Disordered" evidence="1">
    <location>
        <begin position="1"/>
        <end position="53"/>
    </location>
</feature>
<accession>A0A9Q1BNJ6</accession>
<comment type="caution">
    <text evidence="2">The sequence shown here is derived from an EMBL/GenBank/DDBJ whole genome shotgun (WGS) entry which is preliminary data.</text>
</comment>
<feature type="compositionally biased region" description="Basic and acidic residues" evidence="1">
    <location>
        <begin position="42"/>
        <end position="53"/>
    </location>
</feature>
<dbReference type="Proteomes" id="UP001152320">
    <property type="component" value="Chromosome 14"/>
</dbReference>
<dbReference type="EMBL" id="JAIZAY010000014">
    <property type="protein sequence ID" value="KAJ8029843.1"/>
    <property type="molecule type" value="Genomic_DNA"/>
</dbReference>
<sequence length="53" mass="5808">MLPDVLGVSIPQHYIDSKPPDEPWKPPVPTSEMECSDQGTECTKDGSQIEHTG</sequence>
<keyword evidence="3" id="KW-1185">Reference proteome</keyword>
<gene>
    <name evidence="2" type="ORF">HOLleu_29350</name>
</gene>
<dbReference type="AlphaFoldDB" id="A0A9Q1BNJ6"/>
<evidence type="ECO:0000313" key="2">
    <source>
        <dbReference type="EMBL" id="KAJ8029843.1"/>
    </source>
</evidence>
<protein>
    <submittedName>
        <fullName evidence="2">Uncharacterized protein</fullName>
    </submittedName>
</protein>
<evidence type="ECO:0000256" key="1">
    <source>
        <dbReference type="SAM" id="MobiDB-lite"/>
    </source>
</evidence>
<name>A0A9Q1BNJ6_HOLLE</name>
<feature type="compositionally biased region" description="Basic and acidic residues" evidence="1">
    <location>
        <begin position="15"/>
        <end position="24"/>
    </location>
</feature>
<proteinExistence type="predicted"/>